<dbReference type="HAMAP" id="MF_01080">
    <property type="entry name" value="TruB_bact"/>
    <property type="match status" value="1"/>
</dbReference>
<dbReference type="GO" id="GO:0003723">
    <property type="term" value="F:RNA binding"/>
    <property type="evidence" value="ECO:0007669"/>
    <property type="project" value="InterPro"/>
</dbReference>
<dbReference type="Pfam" id="PF01509">
    <property type="entry name" value="TruB_N"/>
    <property type="match status" value="1"/>
</dbReference>
<dbReference type="OrthoDB" id="9802309at2"/>
<dbReference type="GeneID" id="92793380"/>
<comment type="function">
    <text evidence="5">Responsible for synthesis of pseudouridine from uracil-55 in the psi GC loop of transfer RNAs.</text>
</comment>
<comment type="catalytic activity">
    <reaction evidence="1 5">
        <text>uridine(55) in tRNA = pseudouridine(55) in tRNA</text>
        <dbReference type="Rhea" id="RHEA:42532"/>
        <dbReference type="Rhea" id="RHEA-COMP:10101"/>
        <dbReference type="Rhea" id="RHEA-COMP:10102"/>
        <dbReference type="ChEBI" id="CHEBI:65314"/>
        <dbReference type="ChEBI" id="CHEBI:65315"/>
        <dbReference type="EC" id="5.4.99.25"/>
    </reaction>
</comment>
<dbReference type="GO" id="GO:0160148">
    <property type="term" value="F:tRNA pseudouridine(55) synthase activity"/>
    <property type="evidence" value="ECO:0007669"/>
    <property type="project" value="UniProtKB-EC"/>
</dbReference>
<accession>A0A415P545</accession>
<dbReference type="RefSeq" id="WP_004799397.1">
    <property type="nucleotide sequence ID" value="NZ_CABKNA010000004.1"/>
</dbReference>
<evidence type="ECO:0000256" key="4">
    <source>
        <dbReference type="ARBA" id="ARBA00023235"/>
    </source>
</evidence>
<comment type="similarity">
    <text evidence="2 5">Belongs to the pseudouridine synthase TruB family. Type 1 subfamily.</text>
</comment>
<feature type="domain" description="Pseudouridine synthase II N-terminal" evidence="6">
    <location>
        <begin position="23"/>
        <end position="167"/>
    </location>
</feature>
<dbReference type="SUPFAM" id="SSF55120">
    <property type="entry name" value="Pseudouridine synthase"/>
    <property type="match status" value="1"/>
</dbReference>
<keyword evidence="9" id="KW-1185">Reference proteome</keyword>
<dbReference type="CDD" id="cd02573">
    <property type="entry name" value="PseudoU_synth_EcTruB"/>
    <property type="match status" value="1"/>
</dbReference>
<evidence type="ECO:0000256" key="3">
    <source>
        <dbReference type="ARBA" id="ARBA00022694"/>
    </source>
</evidence>
<evidence type="ECO:0000259" key="7">
    <source>
        <dbReference type="Pfam" id="PF16198"/>
    </source>
</evidence>
<evidence type="ECO:0000256" key="2">
    <source>
        <dbReference type="ARBA" id="ARBA00005642"/>
    </source>
</evidence>
<dbReference type="GO" id="GO:1990481">
    <property type="term" value="P:mRNA pseudouridine synthesis"/>
    <property type="evidence" value="ECO:0007669"/>
    <property type="project" value="TreeGrafter"/>
</dbReference>
<dbReference type="GO" id="GO:0031119">
    <property type="term" value="P:tRNA pseudouridine synthesis"/>
    <property type="evidence" value="ECO:0007669"/>
    <property type="project" value="UniProtKB-UniRule"/>
</dbReference>
<evidence type="ECO:0000259" key="6">
    <source>
        <dbReference type="Pfam" id="PF01509"/>
    </source>
</evidence>
<dbReference type="EC" id="5.4.99.25" evidence="5"/>
<dbReference type="PANTHER" id="PTHR13767:SF2">
    <property type="entry name" value="PSEUDOURIDYLATE SYNTHASE TRUB1"/>
    <property type="match status" value="1"/>
</dbReference>
<proteinExistence type="inferred from homology"/>
<dbReference type="Gene3D" id="3.30.2350.10">
    <property type="entry name" value="Pseudouridine synthase"/>
    <property type="match status" value="1"/>
</dbReference>
<comment type="caution">
    <text evidence="8">The sequence shown here is derived from an EMBL/GenBank/DDBJ whole genome shotgun (WGS) entry which is preliminary data.</text>
</comment>
<dbReference type="Proteomes" id="UP000284868">
    <property type="component" value="Unassembled WGS sequence"/>
</dbReference>
<evidence type="ECO:0000313" key="8">
    <source>
        <dbReference type="EMBL" id="RHM07745.1"/>
    </source>
</evidence>
<dbReference type="EMBL" id="QRPK01000060">
    <property type="protein sequence ID" value="RHM07745.1"/>
    <property type="molecule type" value="Genomic_DNA"/>
</dbReference>
<feature type="domain" description="tRNA pseudouridylate synthase B C-terminal" evidence="7">
    <location>
        <begin position="168"/>
        <end position="209"/>
    </location>
</feature>
<evidence type="ECO:0000256" key="1">
    <source>
        <dbReference type="ARBA" id="ARBA00000385"/>
    </source>
</evidence>
<dbReference type="InterPro" id="IPR032819">
    <property type="entry name" value="TruB_C"/>
</dbReference>
<dbReference type="NCBIfam" id="TIGR00431">
    <property type="entry name" value="TruB"/>
    <property type="match status" value="1"/>
</dbReference>
<keyword evidence="4 5" id="KW-0413">Isomerase</keyword>
<dbReference type="InterPro" id="IPR020103">
    <property type="entry name" value="PsdUridine_synth_cat_dom_sf"/>
</dbReference>
<dbReference type="InterPro" id="IPR014780">
    <property type="entry name" value="tRNA_psdUridine_synth_TruB"/>
</dbReference>
<dbReference type="PANTHER" id="PTHR13767">
    <property type="entry name" value="TRNA-PSEUDOURIDINE SYNTHASE"/>
    <property type="match status" value="1"/>
</dbReference>
<protein>
    <recommendedName>
        <fullName evidence="5">tRNA pseudouridine synthase B</fullName>
        <ecNumber evidence="5">5.4.99.25</ecNumber>
    </recommendedName>
    <alternativeName>
        <fullName evidence="5">tRNA pseudouridine(55) synthase</fullName>
        <shortName evidence="5">Psi55 synthase</shortName>
    </alternativeName>
    <alternativeName>
        <fullName evidence="5">tRNA pseudouridylate synthase</fullName>
    </alternativeName>
    <alternativeName>
        <fullName evidence="5">tRNA-uridine isomerase</fullName>
    </alternativeName>
</protein>
<gene>
    <name evidence="5 8" type="primary">truB</name>
    <name evidence="8" type="ORF">DWZ83_08850</name>
</gene>
<dbReference type="InterPro" id="IPR002501">
    <property type="entry name" value="PsdUridine_synth_N"/>
</dbReference>
<evidence type="ECO:0000313" key="9">
    <source>
        <dbReference type="Proteomes" id="UP000284868"/>
    </source>
</evidence>
<evidence type="ECO:0000256" key="5">
    <source>
        <dbReference type="HAMAP-Rule" id="MF_01080"/>
    </source>
</evidence>
<keyword evidence="3 5" id="KW-0819">tRNA processing</keyword>
<reference evidence="8 9" key="1">
    <citation type="submission" date="2018-08" db="EMBL/GenBank/DDBJ databases">
        <title>A genome reference for cultivated species of the human gut microbiota.</title>
        <authorList>
            <person name="Zou Y."/>
            <person name="Xue W."/>
            <person name="Luo G."/>
        </authorList>
    </citation>
    <scope>NUCLEOTIDE SEQUENCE [LARGE SCALE GENOMIC DNA]</scope>
    <source>
        <strain evidence="8 9">AF35-6BH</strain>
    </source>
</reference>
<dbReference type="Pfam" id="PF16198">
    <property type="entry name" value="TruB_C_2"/>
    <property type="match status" value="1"/>
</dbReference>
<dbReference type="AlphaFoldDB" id="A0A415P545"/>
<feature type="active site" description="Nucleophile" evidence="5">
    <location>
        <position position="38"/>
    </location>
</feature>
<organism evidence="8 9">
    <name type="scientific">Amedibacillus dolichus</name>
    <dbReference type="NCBI Taxonomy" id="31971"/>
    <lineage>
        <taxon>Bacteria</taxon>
        <taxon>Bacillati</taxon>
        <taxon>Bacillota</taxon>
        <taxon>Erysipelotrichia</taxon>
        <taxon>Erysipelotrichales</taxon>
        <taxon>Erysipelotrichaceae</taxon>
        <taxon>Amedibacillus</taxon>
    </lineage>
</organism>
<name>A0A415P545_9FIRM</name>
<sequence length="276" mass="31108">MDGVLLIRKEAEMTSHDVVARLRHILKTKKIGHSGTLDPNATGVLLVLIGRACKVLPFLEDTDKEYIAELELGKQTLGDDIWSEVLAEKEITPIIDLQALLHTFLGKQKQLPPMLSSIKVNGKKLYEYARNKEAVEVPMRDVTFYELEVLDEESMRFRVACSSGTYIRSLCRDVAQASGNLGCMKSLVRTKVGRFSLADCVTLEDVEAGHFSLHSVAEVLAHLPQITYEPMKDIYNGKHVRLDCKEDRAVIMDHLEAVAIYERDHGNVFRCVRGLW</sequence>